<dbReference type="PANTHER" id="PTHR42760:SF133">
    <property type="entry name" value="3-OXOACYL-[ACYL-CARRIER-PROTEIN] REDUCTASE"/>
    <property type="match status" value="1"/>
</dbReference>
<dbReference type="PROSITE" id="PS00061">
    <property type="entry name" value="ADH_SHORT"/>
    <property type="match status" value="1"/>
</dbReference>
<comment type="caution">
    <text evidence="4">The sequence shown here is derived from an EMBL/GenBank/DDBJ whole genome shotgun (WGS) entry which is preliminary data.</text>
</comment>
<reference evidence="4" key="1">
    <citation type="submission" date="2020-08" db="EMBL/GenBank/DDBJ databases">
        <title>Genome public.</title>
        <authorList>
            <person name="Liu C."/>
            <person name="Sun Q."/>
        </authorList>
    </citation>
    <scope>NUCLEOTIDE SEQUENCE</scope>
    <source>
        <strain evidence="4">BX21</strain>
    </source>
</reference>
<evidence type="ECO:0000256" key="3">
    <source>
        <dbReference type="RuleBase" id="RU000363"/>
    </source>
</evidence>
<dbReference type="SUPFAM" id="SSF51735">
    <property type="entry name" value="NAD(P)-binding Rossmann-fold domains"/>
    <property type="match status" value="1"/>
</dbReference>
<dbReference type="NCBIfam" id="NF004817">
    <property type="entry name" value="PRK06171.1"/>
    <property type="match status" value="1"/>
</dbReference>
<dbReference type="InterPro" id="IPR002347">
    <property type="entry name" value="SDR_fam"/>
</dbReference>
<dbReference type="PANTHER" id="PTHR42760">
    <property type="entry name" value="SHORT-CHAIN DEHYDROGENASES/REDUCTASES FAMILY MEMBER"/>
    <property type="match status" value="1"/>
</dbReference>
<dbReference type="Gene3D" id="3.40.50.720">
    <property type="entry name" value="NAD(P)-binding Rossmann-like Domain"/>
    <property type="match status" value="1"/>
</dbReference>
<sequence length="267" mass="28938">MNEKWLDLSKKVVIVTGGSNGIGEKIVENLVGNGAKAIVADIVKNNQHDGNKSIDYIKCDISNKSEIEEMVKIVVDKYGRIDALVNNAGVGRLGMLVDYHGGNPEYEANEDDFDFMVRINQKGTFLCSQAVAHVMIQQKSGVIINIASEAGIEGSIGQSLYAGTKAAVHAFGLSWAKELGPYNIRVIGVEPGVNERTNLSDEKMLKTQAYIRGQASDNIYGDYRKKIPLGREGKLNEIADLISYLISDHASYITGTTINITGGKSKG</sequence>
<evidence type="ECO:0000256" key="1">
    <source>
        <dbReference type="ARBA" id="ARBA00006484"/>
    </source>
</evidence>
<keyword evidence="2" id="KW-0560">Oxidoreductase</keyword>
<evidence type="ECO:0000256" key="2">
    <source>
        <dbReference type="ARBA" id="ARBA00023002"/>
    </source>
</evidence>
<dbReference type="FunFam" id="3.40.50.720:FF:000084">
    <property type="entry name" value="Short-chain dehydrogenase reductase"/>
    <property type="match status" value="1"/>
</dbReference>
<dbReference type="GO" id="GO:0016616">
    <property type="term" value="F:oxidoreductase activity, acting on the CH-OH group of donors, NAD or NADP as acceptor"/>
    <property type="evidence" value="ECO:0007669"/>
    <property type="project" value="TreeGrafter"/>
</dbReference>
<gene>
    <name evidence="4" type="ORF">H8707_02345</name>
</gene>
<evidence type="ECO:0000313" key="4">
    <source>
        <dbReference type="EMBL" id="MBC8587082.1"/>
    </source>
</evidence>
<accession>A0A926IE81</accession>
<keyword evidence="5" id="KW-1185">Reference proteome</keyword>
<organism evidence="4 5">
    <name type="scientific">Paratissierella segnis</name>
    <dbReference type="NCBI Taxonomy" id="2763679"/>
    <lineage>
        <taxon>Bacteria</taxon>
        <taxon>Bacillati</taxon>
        <taxon>Bacillota</taxon>
        <taxon>Tissierellia</taxon>
        <taxon>Tissierellales</taxon>
        <taxon>Tissierellaceae</taxon>
        <taxon>Paratissierella</taxon>
    </lineage>
</organism>
<dbReference type="GO" id="GO:0008206">
    <property type="term" value="P:bile acid metabolic process"/>
    <property type="evidence" value="ECO:0007669"/>
    <property type="project" value="UniProtKB-ARBA"/>
</dbReference>
<dbReference type="InterPro" id="IPR036291">
    <property type="entry name" value="NAD(P)-bd_dom_sf"/>
</dbReference>
<dbReference type="PRINTS" id="PR00081">
    <property type="entry name" value="GDHRDH"/>
</dbReference>
<dbReference type="GO" id="GO:0048038">
    <property type="term" value="F:quinone binding"/>
    <property type="evidence" value="ECO:0007669"/>
    <property type="project" value="TreeGrafter"/>
</dbReference>
<dbReference type="GO" id="GO:0006633">
    <property type="term" value="P:fatty acid biosynthetic process"/>
    <property type="evidence" value="ECO:0007669"/>
    <property type="project" value="TreeGrafter"/>
</dbReference>
<dbReference type="CDD" id="cd05233">
    <property type="entry name" value="SDR_c"/>
    <property type="match status" value="1"/>
</dbReference>
<dbReference type="AlphaFoldDB" id="A0A926IE81"/>
<dbReference type="InterPro" id="IPR020904">
    <property type="entry name" value="Sc_DH/Rdtase_CS"/>
</dbReference>
<dbReference type="RefSeq" id="WP_262428553.1">
    <property type="nucleotide sequence ID" value="NZ_JACRTG010000007.1"/>
</dbReference>
<name>A0A926IE81_9FIRM</name>
<protein>
    <submittedName>
        <fullName evidence="4">SDR family NAD(P)-dependent oxidoreductase</fullName>
    </submittedName>
</protein>
<proteinExistence type="inferred from homology"/>
<comment type="similarity">
    <text evidence="1 3">Belongs to the short-chain dehydrogenases/reductases (SDR) family.</text>
</comment>
<dbReference type="Pfam" id="PF00106">
    <property type="entry name" value="adh_short"/>
    <property type="match status" value="1"/>
</dbReference>
<dbReference type="PRINTS" id="PR00080">
    <property type="entry name" value="SDRFAMILY"/>
</dbReference>
<dbReference type="EMBL" id="JACRTG010000007">
    <property type="protein sequence ID" value="MBC8587082.1"/>
    <property type="molecule type" value="Genomic_DNA"/>
</dbReference>
<evidence type="ECO:0000313" key="5">
    <source>
        <dbReference type="Proteomes" id="UP000601171"/>
    </source>
</evidence>
<dbReference type="Proteomes" id="UP000601171">
    <property type="component" value="Unassembled WGS sequence"/>
</dbReference>